<organism evidence="2 3">
    <name type="scientific">Ulvibacterium marinum</name>
    <dbReference type="NCBI Taxonomy" id="2419782"/>
    <lineage>
        <taxon>Bacteria</taxon>
        <taxon>Pseudomonadati</taxon>
        <taxon>Bacteroidota</taxon>
        <taxon>Flavobacteriia</taxon>
        <taxon>Flavobacteriales</taxon>
        <taxon>Flavobacteriaceae</taxon>
        <taxon>Ulvibacterium</taxon>
    </lineage>
</organism>
<dbReference type="EMBL" id="RBCJ01000001">
    <property type="protein sequence ID" value="RKN83429.1"/>
    <property type="molecule type" value="Genomic_DNA"/>
</dbReference>
<proteinExistence type="inferred from homology"/>
<accession>A0A3B0CGG6</accession>
<evidence type="ECO:0000313" key="2">
    <source>
        <dbReference type="EMBL" id="RKN83429.1"/>
    </source>
</evidence>
<comment type="caution">
    <text evidence="2">The sequence shown here is derived from an EMBL/GenBank/DDBJ whole genome shotgun (WGS) entry which is preliminary data.</text>
</comment>
<dbReference type="PANTHER" id="PTHR36842:SF1">
    <property type="entry name" value="PROTEIN TOLB"/>
    <property type="match status" value="1"/>
</dbReference>
<evidence type="ECO:0008006" key="4">
    <source>
        <dbReference type="Google" id="ProtNLM"/>
    </source>
</evidence>
<protein>
    <recommendedName>
        <fullName evidence="4">DUF5050 domain-containing protein</fullName>
    </recommendedName>
</protein>
<name>A0A3B0CGG6_9FLAO</name>
<dbReference type="Pfam" id="PF07676">
    <property type="entry name" value="PD40"/>
    <property type="match status" value="4"/>
</dbReference>
<dbReference type="Proteomes" id="UP000276603">
    <property type="component" value="Unassembled WGS sequence"/>
</dbReference>
<dbReference type="AlphaFoldDB" id="A0A3B0CGG6"/>
<comment type="similarity">
    <text evidence="1">Belongs to the TolB family.</text>
</comment>
<evidence type="ECO:0000313" key="3">
    <source>
        <dbReference type="Proteomes" id="UP000276603"/>
    </source>
</evidence>
<dbReference type="InterPro" id="IPR011659">
    <property type="entry name" value="WD40"/>
</dbReference>
<dbReference type="SUPFAM" id="SSF82171">
    <property type="entry name" value="DPP6 N-terminal domain-like"/>
    <property type="match status" value="1"/>
</dbReference>
<sequence length="339" mass="37933">MKNDKKHPSMLNPIQYLKCRSLAIFLLLLIVNGACNGQSSSGERIIFDSQLNSRNQSFELFSISPDGSDLKQHTFDAVPRRANTSGQLSPDGKHVIFGTYKYGGYKIAIAKSDFSSQRKLTKGPHYTYVGSWSPDSKQIVYSKVDTKSAPYFQGDLEIFVMHIDGTRDVNISNTKGADSGAKWSPSGERILFSSDRTGNSDIYSMDVDGKNLKNLTHTPNIDEFGPSWSPNSKQIAFHTMKRNTGSQYIDLCVMDTDGSNKRNLTNNHTAKRNAFVPYYDGASPIFYQTTWSPNGKEIAFSSKRNSENFEIFIISANGKNLRQLTTNGTNNVFPFWYGK</sequence>
<reference evidence="2 3" key="1">
    <citation type="submission" date="2018-10" db="EMBL/GenBank/DDBJ databases">
        <title>Ulvibacterium marinum gen. nov., sp. nov., a novel marine bacterium of the family Flavobacteriaceae, isolated from a culture of the green alga Ulva prolifera.</title>
        <authorList>
            <person name="Zhang Z."/>
        </authorList>
    </citation>
    <scope>NUCLEOTIDE SEQUENCE [LARGE SCALE GENOMIC DNA]</scope>
    <source>
        <strain evidence="2 3">CCMM003</strain>
    </source>
</reference>
<dbReference type="InterPro" id="IPR011042">
    <property type="entry name" value="6-blade_b-propeller_TolB-like"/>
</dbReference>
<dbReference type="Gene3D" id="2.120.10.30">
    <property type="entry name" value="TolB, C-terminal domain"/>
    <property type="match status" value="3"/>
</dbReference>
<keyword evidence="3" id="KW-1185">Reference proteome</keyword>
<dbReference type="PANTHER" id="PTHR36842">
    <property type="entry name" value="PROTEIN TOLB HOMOLOG"/>
    <property type="match status" value="1"/>
</dbReference>
<gene>
    <name evidence="2" type="ORF">D7Z94_06300</name>
</gene>
<evidence type="ECO:0000256" key="1">
    <source>
        <dbReference type="ARBA" id="ARBA00009820"/>
    </source>
</evidence>